<proteinExistence type="predicted"/>
<dbReference type="Proteomes" id="UP000759537">
    <property type="component" value="Unassembled WGS sequence"/>
</dbReference>
<dbReference type="SUPFAM" id="SSF50494">
    <property type="entry name" value="Trypsin-like serine proteases"/>
    <property type="match status" value="1"/>
</dbReference>
<protein>
    <recommendedName>
        <fullName evidence="3">Serine protease</fullName>
    </recommendedName>
</protein>
<keyword evidence="2" id="KW-1185">Reference proteome</keyword>
<evidence type="ECO:0000313" key="1">
    <source>
        <dbReference type="EMBL" id="KAF8485896.1"/>
    </source>
</evidence>
<organism evidence="1 2">
    <name type="scientific">Russula ochroleuca</name>
    <dbReference type="NCBI Taxonomy" id="152965"/>
    <lineage>
        <taxon>Eukaryota</taxon>
        <taxon>Fungi</taxon>
        <taxon>Dikarya</taxon>
        <taxon>Basidiomycota</taxon>
        <taxon>Agaricomycotina</taxon>
        <taxon>Agaricomycetes</taxon>
        <taxon>Russulales</taxon>
        <taxon>Russulaceae</taxon>
        <taxon>Russula</taxon>
    </lineage>
</organism>
<comment type="caution">
    <text evidence="1">The sequence shown here is derived from an EMBL/GenBank/DDBJ whole genome shotgun (WGS) entry which is preliminary data.</text>
</comment>
<dbReference type="InterPro" id="IPR009003">
    <property type="entry name" value="Peptidase_S1_PA"/>
</dbReference>
<name>A0A9P5TD19_9AGAM</name>
<dbReference type="AlphaFoldDB" id="A0A9P5TD19"/>
<evidence type="ECO:0008006" key="3">
    <source>
        <dbReference type="Google" id="ProtNLM"/>
    </source>
</evidence>
<sequence>MPSHSPVDEAHNDFYGLPSNPISIFHTGPAWPLPTGPQAQRIPKEARPIYDHAIALVWHQLGKQIYEHFDSVDLKWTSIDPVCFAEAGGEPGPLFLWVGVMPGTLSRVDAEVAALRCKKILAKYEITDVEIAFRESVFTRSTRPQLLDHVPSVHPTADVRSPFTPALGLQIARKAFPYFEGTGCLYLSEGDQVLLLTARHVALPPSKHSNDLYHRKNNSMPRLEVIHLGSKAYQTALEAIMSKIGRETIMIDHYKDEIDGLGAAAEDEDAEITATGRAFEDELAKAEKSKASVDEFYGDITGLWTVESQRVLGYVLYAPPISVSTGDKRFTEDWALVELDRERFNWNAFRGNVIHLDLGTKLTAGEFMEKMYPDPETRAQFKYPRGGLMQLRDFVKDGELRRPIMFDANREECLIVVKNGTSTGVTFGRATGIESFVRDYKEYSTSMEIAIYPYSHKDGAFSALGDSGSVIGDANNRIVGMLTGGAGQTDSTDIAYASPYYFLDERIKKAFPNSHLYPISA</sequence>
<gene>
    <name evidence="1" type="ORF">DFH94DRAFT_159385</name>
</gene>
<accession>A0A9P5TD19</accession>
<dbReference type="OrthoDB" id="5424209at2759"/>
<evidence type="ECO:0000313" key="2">
    <source>
        <dbReference type="Proteomes" id="UP000759537"/>
    </source>
</evidence>
<reference evidence="1" key="1">
    <citation type="submission" date="2019-10" db="EMBL/GenBank/DDBJ databases">
        <authorList>
            <consortium name="DOE Joint Genome Institute"/>
            <person name="Kuo A."/>
            <person name="Miyauchi S."/>
            <person name="Kiss E."/>
            <person name="Drula E."/>
            <person name="Kohler A."/>
            <person name="Sanchez-Garcia M."/>
            <person name="Andreopoulos B."/>
            <person name="Barry K.W."/>
            <person name="Bonito G."/>
            <person name="Buee M."/>
            <person name="Carver A."/>
            <person name="Chen C."/>
            <person name="Cichocki N."/>
            <person name="Clum A."/>
            <person name="Culley D."/>
            <person name="Crous P.W."/>
            <person name="Fauchery L."/>
            <person name="Girlanda M."/>
            <person name="Hayes R."/>
            <person name="Keri Z."/>
            <person name="LaButti K."/>
            <person name="Lipzen A."/>
            <person name="Lombard V."/>
            <person name="Magnuson J."/>
            <person name="Maillard F."/>
            <person name="Morin E."/>
            <person name="Murat C."/>
            <person name="Nolan M."/>
            <person name="Ohm R."/>
            <person name="Pangilinan J."/>
            <person name="Pereira M."/>
            <person name="Perotto S."/>
            <person name="Peter M."/>
            <person name="Riley R."/>
            <person name="Sitrit Y."/>
            <person name="Stielow B."/>
            <person name="Szollosi G."/>
            <person name="Zifcakova L."/>
            <person name="Stursova M."/>
            <person name="Spatafora J.W."/>
            <person name="Tedersoo L."/>
            <person name="Vaario L.-M."/>
            <person name="Yamada A."/>
            <person name="Yan M."/>
            <person name="Wang P."/>
            <person name="Xu J."/>
            <person name="Bruns T."/>
            <person name="Baldrian P."/>
            <person name="Vilgalys R."/>
            <person name="Henrissat B."/>
            <person name="Grigoriev I.V."/>
            <person name="Hibbett D."/>
            <person name="Nagy L.G."/>
            <person name="Martin F.M."/>
        </authorList>
    </citation>
    <scope>NUCLEOTIDE SEQUENCE</scope>
    <source>
        <strain evidence="1">Prilba</strain>
    </source>
</reference>
<dbReference type="EMBL" id="WHVB01000002">
    <property type="protein sequence ID" value="KAF8485896.1"/>
    <property type="molecule type" value="Genomic_DNA"/>
</dbReference>
<reference evidence="1" key="2">
    <citation type="journal article" date="2020" name="Nat. Commun.">
        <title>Large-scale genome sequencing of mycorrhizal fungi provides insights into the early evolution of symbiotic traits.</title>
        <authorList>
            <person name="Miyauchi S."/>
            <person name="Kiss E."/>
            <person name="Kuo A."/>
            <person name="Drula E."/>
            <person name="Kohler A."/>
            <person name="Sanchez-Garcia M."/>
            <person name="Morin E."/>
            <person name="Andreopoulos B."/>
            <person name="Barry K.W."/>
            <person name="Bonito G."/>
            <person name="Buee M."/>
            <person name="Carver A."/>
            <person name="Chen C."/>
            <person name="Cichocki N."/>
            <person name="Clum A."/>
            <person name="Culley D."/>
            <person name="Crous P.W."/>
            <person name="Fauchery L."/>
            <person name="Girlanda M."/>
            <person name="Hayes R.D."/>
            <person name="Keri Z."/>
            <person name="LaButti K."/>
            <person name="Lipzen A."/>
            <person name="Lombard V."/>
            <person name="Magnuson J."/>
            <person name="Maillard F."/>
            <person name="Murat C."/>
            <person name="Nolan M."/>
            <person name="Ohm R.A."/>
            <person name="Pangilinan J."/>
            <person name="Pereira M.F."/>
            <person name="Perotto S."/>
            <person name="Peter M."/>
            <person name="Pfister S."/>
            <person name="Riley R."/>
            <person name="Sitrit Y."/>
            <person name="Stielow J.B."/>
            <person name="Szollosi G."/>
            <person name="Zifcakova L."/>
            <person name="Stursova M."/>
            <person name="Spatafora J.W."/>
            <person name="Tedersoo L."/>
            <person name="Vaario L.M."/>
            <person name="Yamada A."/>
            <person name="Yan M."/>
            <person name="Wang P."/>
            <person name="Xu J."/>
            <person name="Bruns T."/>
            <person name="Baldrian P."/>
            <person name="Vilgalys R."/>
            <person name="Dunand C."/>
            <person name="Henrissat B."/>
            <person name="Grigoriev I.V."/>
            <person name="Hibbett D."/>
            <person name="Nagy L.G."/>
            <person name="Martin F.M."/>
        </authorList>
    </citation>
    <scope>NUCLEOTIDE SEQUENCE</scope>
    <source>
        <strain evidence="1">Prilba</strain>
    </source>
</reference>